<keyword evidence="2" id="KW-1185">Reference proteome</keyword>
<dbReference type="Proteomes" id="UP001465976">
    <property type="component" value="Unassembled WGS sequence"/>
</dbReference>
<gene>
    <name evidence="1" type="ORF">V5O48_019583</name>
</gene>
<evidence type="ECO:0000313" key="1">
    <source>
        <dbReference type="EMBL" id="KAL0562504.1"/>
    </source>
</evidence>
<comment type="caution">
    <text evidence="1">The sequence shown here is derived from an EMBL/GenBank/DDBJ whole genome shotgun (WGS) entry which is preliminary data.</text>
</comment>
<proteinExistence type="predicted"/>
<protein>
    <submittedName>
        <fullName evidence="1">Uncharacterized protein</fullName>
    </submittedName>
</protein>
<sequence length="140" mass="15952">WASLGPIGTNTKEMGPGHRRDTIDDHVGYWGFLKILALGRLLRKRRAEAREQTTAHNQFFEEFSQSQSSHSAEWLGMIEDWEAWRSKVNPYSLSKKGVTEKDIRLAYTNKEMEALAAGDPFLHEVSPSAFLVMGLDIEEE</sequence>
<feature type="non-terminal residue" evidence="1">
    <location>
        <position position="140"/>
    </location>
</feature>
<reference evidence="1 2" key="1">
    <citation type="submission" date="2024-02" db="EMBL/GenBank/DDBJ databases">
        <title>A draft genome for the cacao thread blight pathogen Marasmius crinis-equi.</title>
        <authorList>
            <person name="Cohen S.P."/>
            <person name="Baruah I.K."/>
            <person name="Amoako-Attah I."/>
            <person name="Bukari Y."/>
            <person name="Meinhardt L.W."/>
            <person name="Bailey B.A."/>
        </authorList>
    </citation>
    <scope>NUCLEOTIDE SEQUENCE [LARGE SCALE GENOMIC DNA]</scope>
    <source>
        <strain evidence="1 2">GH-76</strain>
    </source>
</reference>
<feature type="non-terminal residue" evidence="1">
    <location>
        <position position="1"/>
    </location>
</feature>
<evidence type="ECO:0000313" key="2">
    <source>
        <dbReference type="Proteomes" id="UP001465976"/>
    </source>
</evidence>
<organism evidence="1 2">
    <name type="scientific">Marasmius crinis-equi</name>
    <dbReference type="NCBI Taxonomy" id="585013"/>
    <lineage>
        <taxon>Eukaryota</taxon>
        <taxon>Fungi</taxon>
        <taxon>Dikarya</taxon>
        <taxon>Basidiomycota</taxon>
        <taxon>Agaricomycotina</taxon>
        <taxon>Agaricomycetes</taxon>
        <taxon>Agaricomycetidae</taxon>
        <taxon>Agaricales</taxon>
        <taxon>Marasmiineae</taxon>
        <taxon>Marasmiaceae</taxon>
        <taxon>Marasmius</taxon>
    </lineage>
</organism>
<dbReference type="EMBL" id="JBAHYK010005450">
    <property type="protein sequence ID" value="KAL0562504.1"/>
    <property type="molecule type" value="Genomic_DNA"/>
</dbReference>
<accession>A0ABR3EHZ8</accession>
<name>A0ABR3EHZ8_9AGAR</name>